<organism evidence="1 2">
    <name type="scientific">Arabis alpina</name>
    <name type="common">Alpine rock-cress</name>
    <dbReference type="NCBI Taxonomy" id="50452"/>
    <lineage>
        <taxon>Eukaryota</taxon>
        <taxon>Viridiplantae</taxon>
        <taxon>Streptophyta</taxon>
        <taxon>Embryophyta</taxon>
        <taxon>Tracheophyta</taxon>
        <taxon>Spermatophyta</taxon>
        <taxon>Magnoliopsida</taxon>
        <taxon>eudicotyledons</taxon>
        <taxon>Gunneridae</taxon>
        <taxon>Pentapetalae</taxon>
        <taxon>rosids</taxon>
        <taxon>malvids</taxon>
        <taxon>Brassicales</taxon>
        <taxon>Brassicaceae</taxon>
        <taxon>Arabideae</taxon>
        <taxon>Arabis</taxon>
    </lineage>
</organism>
<protein>
    <recommendedName>
        <fullName evidence="3">J domain-containing protein</fullName>
    </recommendedName>
</protein>
<keyword evidence="2" id="KW-1185">Reference proteome</keyword>
<dbReference type="Gene3D" id="1.10.287.110">
    <property type="entry name" value="DnaJ domain"/>
    <property type="match status" value="1"/>
</dbReference>
<dbReference type="GO" id="GO:0072318">
    <property type="term" value="P:clathrin coat disassembly"/>
    <property type="evidence" value="ECO:0007669"/>
    <property type="project" value="TreeGrafter"/>
</dbReference>
<accession>A0A087HJ29</accession>
<name>A0A087HJ29_ARAAL</name>
<dbReference type="eggNOG" id="KOG0431">
    <property type="taxonomic scope" value="Eukaryota"/>
</dbReference>
<dbReference type="GO" id="GO:0072583">
    <property type="term" value="P:clathrin-dependent endocytosis"/>
    <property type="evidence" value="ECO:0007669"/>
    <property type="project" value="TreeGrafter"/>
</dbReference>
<dbReference type="GO" id="GO:0005737">
    <property type="term" value="C:cytoplasm"/>
    <property type="evidence" value="ECO:0007669"/>
    <property type="project" value="TreeGrafter"/>
</dbReference>
<dbReference type="EMBL" id="CM002870">
    <property type="protein sequence ID" value="KFK42131.1"/>
    <property type="molecule type" value="Genomic_DNA"/>
</dbReference>
<gene>
    <name evidence="1" type="ordered locus">AALP_Aa2g215200</name>
</gene>
<dbReference type="PANTHER" id="PTHR23172">
    <property type="entry name" value="AUXILIN/CYCLIN G-ASSOCIATED KINASE-RELATED"/>
    <property type="match status" value="1"/>
</dbReference>
<dbReference type="Gramene" id="KFK42131">
    <property type="protein sequence ID" value="KFK42131"/>
    <property type="gene ID" value="AALP_AA2G215200"/>
</dbReference>
<reference evidence="2" key="1">
    <citation type="journal article" date="2015" name="Nat. Plants">
        <title>Genome expansion of Arabis alpina linked with retrotransposition and reduced symmetric DNA methylation.</title>
        <authorList>
            <person name="Willing E.M."/>
            <person name="Rawat V."/>
            <person name="Mandakova T."/>
            <person name="Maumus F."/>
            <person name="James G.V."/>
            <person name="Nordstroem K.J."/>
            <person name="Becker C."/>
            <person name="Warthmann N."/>
            <person name="Chica C."/>
            <person name="Szarzynska B."/>
            <person name="Zytnicki M."/>
            <person name="Albani M.C."/>
            <person name="Kiefer C."/>
            <person name="Bergonzi S."/>
            <person name="Castaings L."/>
            <person name="Mateos J.L."/>
            <person name="Berns M.C."/>
            <person name="Bujdoso N."/>
            <person name="Piofczyk T."/>
            <person name="de Lorenzo L."/>
            <person name="Barrero-Sicilia C."/>
            <person name="Mateos I."/>
            <person name="Piednoel M."/>
            <person name="Hagmann J."/>
            <person name="Chen-Min-Tao R."/>
            <person name="Iglesias-Fernandez R."/>
            <person name="Schuster S.C."/>
            <person name="Alonso-Blanco C."/>
            <person name="Roudier F."/>
            <person name="Carbonero P."/>
            <person name="Paz-Ares J."/>
            <person name="Davis S.J."/>
            <person name="Pecinka A."/>
            <person name="Quesneville H."/>
            <person name="Colot V."/>
            <person name="Lysak M.A."/>
            <person name="Weigel D."/>
            <person name="Coupland G."/>
            <person name="Schneeberger K."/>
        </authorList>
    </citation>
    <scope>NUCLEOTIDE SEQUENCE [LARGE SCALE GENOMIC DNA]</scope>
    <source>
        <strain evidence="2">cv. Pajares</strain>
    </source>
</reference>
<dbReference type="OMA" id="KGTQQKY"/>
<evidence type="ECO:0000313" key="2">
    <source>
        <dbReference type="Proteomes" id="UP000029120"/>
    </source>
</evidence>
<dbReference type="Proteomes" id="UP000029120">
    <property type="component" value="Chromosome 2"/>
</dbReference>
<evidence type="ECO:0000313" key="1">
    <source>
        <dbReference type="EMBL" id="KFK42131.1"/>
    </source>
</evidence>
<dbReference type="AlphaFoldDB" id="A0A087HJ29"/>
<dbReference type="GO" id="GO:0030276">
    <property type="term" value="F:clathrin binding"/>
    <property type="evidence" value="ECO:0007669"/>
    <property type="project" value="TreeGrafter"/>
</dbReference>
<dbReference type="OrthoDB" id="1717591at2759"/>
<dbReference type="InterPro" id="IPR036869">
    <property type="entry name" value="J_dom_sf"/>
</dbReference>
<dbReference type="GO" id="GO:0031982">
    <property type="term" value="C:vesicle"/>
    <property type="evidence" value="ECO:0007669"/>
    <property type="project" value="TreeGrafter"/>
</dbReference>
<evidence type="ECO:0008006" key="3">
    <source>
        <dbReference type="Google" id="ProtNLM"/>
    </source>
</evidence>
<dbReference type="PANTHER" id="PTHR23172:SF68">
    <property type="entry name" value="DNAJ DOMAIN PROTEIN"/>
    <property type="match status" value="1"/>
</dbReference>
<sequence>MEDFVLLTERYGLKTQVKSAPMAELKRLVNSNNGSGDDAGDEMPKSKFSPVNAVYDLLGDFTGFDHEAKNGFGDLGKNEDGFDDLIPGFGASDQPSNSEKTMWTISPDDPFEVIEDLSPLFGADPSRGEFEESDKRRTARWEREERIKNQVAKAIADMNSRDREIQSEQEERSMISETLDAEIKLWAAGKEGNMRALLLSSLHLVLWPGCGWEAVSLTDLITSAAVKKVYKKANLYVHPDKVQQKGAQQKYIAEKVFNILKEAWNKFNKEELS</sequence>
<dbReference type="SUPFAM" id="SSF46565">
    <property type="entry name" value="Chaperone J-domain"/>
    <property type="match status" value="1"/>
</dbReference>
<proteinExistence type="predicted"/>